<evidence type="ECO:0000256" key="4">
    <source>
        <dbReference type="PIRSR" id="PIRSR613078-2"/>
    </source>
</evidence>
<dbReference type="CDD" id="cd07067">
    <property type="entry name" value="HP_PGM_like"/>
    <property type="match status" value="1"/>
</dbReference>
<feature type="binding site" evidence="4">
    <location>
        <position position="58"/>
    </location>
    <ligand>
        <name>substrate</name>
    </ligand>
</feature>
<dbReference type="Proteomes" id="UP000237966">
    <property type="component" value="Unassembled WGS sequence"/>
</dbReference>
<dbReference type="OrthoDB" id="4697614at2"/>
<dbReference type="GO" id="GO:0005737">
    <property type="term" value="C:cytoplasm"/>
    <property type="evidence" value="ECO:0007669"/>
    <property type="project" value="TreeGrafter"/>
</dbReference>
<evidence type="ECO:0000256" key="1">
    <source>
        <dbReference type="ARBA" id="ARBA00023152"/>
    </source>
</evidence>
<feature type="binding site" evidence="4">
    <location>
        <begin position="8"/>
        <end position="15"/>
    </location>
    <ligand>
        <name>substrate</name>
    </ligand>
</feature>
<evidence type="ECO:0000313" key="7">
    <source>
        <dbReference type="Proteomes" id="UP000052979"/>
    </source>
</evidence>
<accession>A0A0U1PTC0</accession>
<dbReference type="Proteomes" id="UP000052979">
    <property type="component" value="Unassembled WGS sequence"/>
</dbReference>
<dbReference type="Pfam" id="PF00300">
    <property type="entry name" value="His_Phos_1"/>
    <property type="match status" value="1"/>
</dbReference>
<dbReference type="RefSeq" id="WP_042734087.1">
    <property type="nucleotide sequence ID" value="NZ_CP010848.1"/>
</dbReference>
<keyword evidence="2" id="KW-0413">Isomerase</keyword>
<dbReference type="InterPro" id="IPR029033">
    <property type="entry name" value="His_PPase_superfam"/>
</dbReference>
<protein>
    <submittedName>
        <fullName evidence="6">Histidine phosphatase family protein</fullName>
    </submittedName>
</protein>
<comment type="caution">
    <text evidence="5">The sequence shown here is derived from an EMBL/GenBank/DDBJ whole genome shotgun (WGS) entry which is preliminary data.</text>
</comment>
<feature type="active site" description="Tele-phosphohistidine intermediate" evidence="3">
    <location>
        <position position="9"/>
    </location>
</feature>
<sequence>MTQLILVRHGQTDWNVTRRFQGKSDIPLNRFGHSQARAVARLLADRTWDAVVASPLRRACDTGAIIARALGLDEPLVLPGLVERSYGEAEGMTRDELITAYSGGVEGGLIPGCETRSQVTARASAALRDIAERFPDGMVIVVTHGGVIGSLLRSLSDNAVPPQGSSIGNGSRHEFALIDGTLRLVAFDGSGDVVANELDFNERPHNVPANTIG</sequence>
<feature type="active site" description="Proton donor/acceptor" evidence="3">
    <location>
        <position position="83"/>
    </location>
</feature>
<evidence type="ECO:0000256" key="2">
    <source>
        <dbReference type="ARBA" id="ARBA00023235"/>
    </source>
</evidence>
<feature type="binding site" evidence="4">
    <location>
        <begin position="83"/>
        <end position="86"/>
    </location>
    <ligand>
        <name>substrate</name>
    </ligand>
</feature>
<dbReference type="SUPFAM" id="SSF53254">
    <property type="entry name" value="Phosphoglycerate mutase-like"/>
    <property type="match status" value="1"/>
</dbReference>
<dbReference type="PATRIC" id="fig|145458.8.peg.1590"/>
<dbReference type="GeneID" id="93667046"/>
<dbReference type="GO" id="GO:0016791">
    <property type="term" value="F:phosphatase activity"/>
    <property type="evidence" value="ECO:0007669"/>
    <property type="project" value="TreeGrafter"/>
</dbReference>
<dbReference type="Gene3D" id="3.40.50.1240">
    <property type="entry name" value="Phosphoglycerate mutase-like"/>
    <property type="match status" value="1"/>
</dbReference>
<dbReference type="PANTHER" id="PTHR48100:SF1">
    <property type="entry name" value="HISTIDINE PHOSPHATASE FAMILY PROTEIN-RELATED"/>
    <property type="match status" value="1"/>
</dbReference>
<dbReference type="SMART" id="SM00855">
    <property type="entry name" value="PGAM"/>
    <property type="match status" value="1"/>
</dbReference>
<dbReference type="InterPro" id="IPR013078">
    <property type="entry name" value="His_Pase_superF_clade-1"/>
</dbReference>
<organism evidence="5 7">
    <name type="scientific">Rathayibacter toxicus</name>
    <dbReference type="NCBI Taxonomy" id="145458"/>
    <lineage>
        <taxon>Bacteria</taxon>
        <taxon>Bacillati</taxon>
        <taxon>Actinomycetota</taxon>
        <taxon>Actinomycetes</taxon>
        <taxon>Micrococcales</taxon>
        <taxon>Microbacteriaceae</taxon>
        <taxon>Rathayibacter</taxon>
    </lineage>
</organism>
<keyword evidence="1" id="KW-0324">Glycolysis</keyword>
<dbReference type="InterPro" id="IPR050275">
    <property type="entry name" value="PGM_Phosphatase"/>
</dbReference>
<name>A0A0U1PTC0_9MICO</name>
<dbReference type="PROSITE" id="PS00175">
    <property type="entry name" value="PG_MUTASE"/>
    <property type="match status" value="1"/>
</dbReference>
<evidence type="ECO:0000256" key="3">
    <source>
        <dbReference type="PIRSR" id="PIRSR613078-1"/>
    </source>
</evidence>
<dbReference type="eggNOG" id="COG0406">
    <property type="taxonomic scope" value="Bacteria"/>
</dbReference>
<dbReference type="EMBL" id="PSWU01000007">
    <property type="protein sequence ID" value="PPI15383.1"/>
    <property type="molecule type" value="Genomic_DNA"/>
</dbReference>
<dbReference type="AlphaFoldDB" id="A0A0U1PTC0"/>
<gene>
    <name evidence="6" type="ORF">C5C51_06345</name>
    <name evidence="5" type="ORF">VT73_06905</name>
</gene>
<proteinExistence type="predicted"/>
<evidence type="ECO:0000313" key="8">
    <source>
        <dbReference type="Proteomes" id="UP000237966"/>
    </source>
</evidence>
<dbReference type="EMBL" id="LBFI01000044">
    <property type="protein sequence ID" value="KKM45352.1"/>
    <property type="molecule type" value="Genomic_DNA"/>
</dbReference>
<dbReference type="PANTHER" id="PTHR48100">
    <property type="entry name" value="BROAD-SPECIFICITY PHOSPHATASE YOR283W-RELATED"/>
    <property type="match status" value="1"/>
</dbReference>
<evidence type="ECO:0000313" key="5">
    <source>
        <dbReference type="EMBL" id="KKM45352.1"/>
    </source>
</evidence>
<evidence type="ECO:0000313" key="6">
    <source>
        <dbReference type="EMBL" id="PPI15383.1"/>
    </source>
</evidence>
<reference evidence="6 8" key="2">
    <citation type="submission" date="2018-02" db="EMBL/GenBank/DDBJ databases">
        <title>Bacteriophage NCPPB3778 and a type I-E CRISPR drive the evolution of the US Biological Select Agent, Rathayibacter toxicus.</title>
        <authorList>
            <person name="Davis E.W.II."/>
            <person name="Tabima J.F."/>
            <person name="Weisberg A.J."/>
            <person name="Lopes L.D."/>
            <person name="Wiseman M.S."/>
            <person name="Wiseman M.S."/>
            <person name="Pupko T."/>
            <person name="Belcher M.S."/>
            <person name="Sechler A.J."/>
            <person name="Tancos M.A."/>
            <person name="Schroeder B.K."/>
            <person name="Murray T.D."/>
            <person name="Luster D.G."/>
            <person name="Schneider W.L."/>
            <person name="Rogers E."/>
            <person name="Andreote F.D."/>
            <person name="Grunwald N.J."/>
            <person name="Putnam M.L."/>
            <person name="Chang J.H."/>
        </authorList>
    </citation>
    <scope>NUCLEOTIDE SEQUENCE [LARGE SCALE GENOMIC DNA]</scope>
    <source>
        <strain evidence="6 8">FH99</strain>
    </source>
</reference>
<keyword evidence="7" id="KW-1185">Reference proteome</keyword>
<reference evidence="5 7" key="1">
    <citation type="submission" date="2015-04" db="EMBL/GenBank/DDBJ databases">
        <title>Draft genome sequence of Rathayibacter toxicus strain FH-142 (AKA 70134 or CS 32), a Western Australian isolate.</title>
        <authorList>
            <consortium name="Consortium for Microbial Forensics and Genomics (microFORGE)"/>
            <person name="Knight B.M."/>
            <person name="Roberts D.P."/>
            <person name="Lin D."/>
            <person name="Hari K."/>
            <person name="Fletcher J."/>
            <person name="Melcher U."/>
            <person name="Blagden T."/>
            <person name="Luster D.G."/>
            <person name="Sechler A.J."/>
            <person name="Schneider W.L."/>
            <person name="Winegar R.A."/>
        </authorList>
    </citation>
    <scope>NUCLEOTIDE SEQUENCE [LARGE SCALE GENOMIC DNA]</scope>
    <source>
        <strain evidence="5 7">FH142</strain>
    </source>
</reference>
<dbReference type="InterPro" id="IPR001345">
    <property type="entry name" value="PG/BPGM_mutase_AS"/>
</dbReference>